<dbReference type="AlphaFoldDB" id="A0A4Y9JCE7"/>
<feature type="transmembrane region" description="Helical" evidence="11">
    <location>
        <begin position="877"/>
        <end position="898"/>
    </location>
</feature>
<evidence type="ECO:0000313" key="13">
    <source>
        <dbReference type="Proteomes" id="UP000297253"/>
    </source>
</evidence>
<sequence length="907" mass="101261">MKKIFSKGTAFILALLLLITLSGALIYSNLSMKEEKKVEKPTIALVNEDVASDFNGQSYNFGKSFVSLVSDDPNYDWQVVSRSVADRAYEEQSVDAVVYIPNSFSKDILTLQELSPTQAKIDYKIQQQSDNVSEIALKGKVVDLLYDFNKSVIKMYYASIANNLSEAEGQLNGALGKHESLVTGLTNNVDAPFKSTYPRYDTFINGTNRLKSINSLNVTAQNTFTDSTTKLLSETGKNLSDQLPAIEAYANLQKQISEINVRNANEAIEMQATRDEEFYRQHFDILQQTIYSKLGAVNSRIGDNGVDTGGLLGELHSKVTDYNKMMQKTKGNIDNYSKTLKEKRETLLSLEKDVYQKFFNQTIDPTVENFDFSNLETDDNARAGLASIIKKSFEDTDNIDKSAYTEKLKSLIGGISVNSTDYKLDELVAHQSLTPERRDQYVSELHLIERYAAAFEIPTGNVNVELQEVPGDEETEQKFSQTINVHVPAKTTYVSSAIPKKYVVEVLGDVEGGEVKRSSVSLNNQTENDVTYTINITGTLEKDSTSDSFELSWKDTNKKVEVSKTSVSFTLVPRDKSTNYYKYVAVDHFSDLLQLFNQIDVIANTVTLLYGEPGADYTSLSQATTAKDFKEHSSSSIVALYGNMDRENIAKRLHNDDVVAYKESGEGSIDKIVATIQSLNTVITGLEKDSKLLSENMPESYFASTVQSMQLWYEQTMSQVEDEYKKWKKAEYSQLTVRPWSGVNSSNEKDLYVDDSSALYNQLQTMIRNTAQVVETTTQSSQTVQDNSKEFDTLVENATTIQTEAQDILTSADSLTTTGNIDVVSNKGYAENFSKILANTRTQGVNKDHLYTFFANPIISENITPTQKIAAPKATDYRWILTFLVGLALGIVLMMGMARLSKQGSQN</sequence>
<evidence type="ECO:0000256" key="1">
    <source>
        <dbReference type="ARBA" id="ARBA00004651"/>
    </source>
</evidence>
<accession>A0A4Y9JCE7</accession>
<comment type="caution">
    <text evidence="12">The sequence shown here is derived from an EMBL/GenBank/DDBJ whole genome shotgun (WGS) entry which is preliminary data.</text>
</comment>
<dbReference type="OrthoDB" id="4974788at2"/>
<reference evidence="12 13" key="1">
    <citation type="submission" date="2019-03" db="EMBL/GenBank/DDBJ databases">
        <title>Diversity of the mouse oral microbiome.</title>
        <authorList>
            <person name="Joseph S."/>
            <person name="Aduse-Opoku J."/>
            <person name="Curtis M."/>
            <person name="Wade W."/>
            <person name="Hashim A."/>
        </authorList>
    </citation>
    <scope>NUCLEOTIDE SEQUENCE [LARGE SCALE GENOMIC DNA]</scope>
    <source>
        <strain evidence="12 13">WM131</strain>
    </source>
</reference>
<evidence type="ECO:0000313" key="12">
    <source>
        <dbReference type="EMBL" id="TFU98517.1"/>
    </source>
</evidence>
<comment type="subunit">
    <text evidence="9">Homodimer. Interacts with EssB.</text>
</comment>
<evidence type="ECO:0000256" key="2">
    <source>
        <dbReference type="ARBA" id="ARBA00008338"/>
    </source>
</evidence>
<evidence type="ECO:0000256" key="6">
    <source>
        <dbReference type="ARBA" id="ARBA00022989"/>
    </source>
</evidence>
<keyword evidence="10" id="KW-0175">Coiled coil</keyword>
<protein>
    <recommendedName>
        <fullName evidence="3">Type VII secretion system accessory factor EsaA</fullName>
    </recommendedName>
</protein>
<evidence type="ECO:0000256" key="9">
    <source>
        <dbReference type="ARBA" id="ARBA00046722"/>
    </source>
</evidence>
<proteinExistence type="inferred from homology"/>
<name>A0A4Y9JCE7_9STRE</name>
<keyword evidence="5 11" id="KW-0812">Transmembrane</keyword>
<dbReference type="PANTHER" id="PTHR43077">
    <property type="entry name" value="TRANSPORT PERMEASE YVFS-RELATED"/>
    <property type="match status" value="1"/>
</dbReference>
<comment type="similarity">
    <text evidence="2">Belongs to the EsaA family.</text>
</comment>
<dbReference type="EMBL" id="SPPD01000002">
    <property type="protein sequence ID" value="TFU98517.1"/>
    <property type="molecule type" value="Genomic_DNA"/>
</dbReference>
<dbReference type="PANTHER" id="PTHR43077:SF10">
    <property type="entry name" value="TRANSPORT PERMEASE PROTEIN"/>
    <property type="match status" value="1"/>
</dbReference>
<keyword evidence="7" id="KW-0843">Virulence</keyword>
<dbReference type="Proteomes" id="UP000297253">
    <property type="component" value="Unassembled WGS sequence"/>
</dbReference>
<dbReference type="GO" id="GO:0005886">
    <property type="term" value="C:plasma membrane"/>
    <property type="evidence" value="ECO:0007669"/>
    <property type="project" value="UniProtKB-SubCell"/>
</dbReference>
<evidence type="ECO:0000256" key="5">
    <source>
        <dbReference type="ARBA" id="ARBA00022692"/>
    </source>
</evidence>
<dbReference type="Gene3D" id="3.40.1710.10">
    <property type="entry name" value="abc type-2 transporter like domain"/>
    <property type="match status" value="1"/>
</dbReference>
<evidence type="ECO:0000256" key="7">
    <source>
        <dbReference type="ARBA" id="ARBA00023026"/>
    </source>
</evidence>
<evidence type="ECO:0000256" key="11">
    <source>
        <dbReference type="SAM" id="Phobius"/>
    </source>
</evidence>
<dbReference type="NCBIfam" id="TIGR03929">
    <property type="entry name" value="T7_esaA_Nterm"/>
    <property type="match status" value="1"/>
</dbReference>
<keyword evidence="4" id="KW-1003">Cell membrane</keyword>
<evidence type="ECO:0000256" key="10">
    <source>
        <dbReference type="SAM" id="Coils"/>
    </source>
</evidence>
<dbReference type="RefSeq" id="WP_135181190.1">
    <property type="nucleotide sequence ID" value="NZ_JADGKZ010000002.1"/>
</dbReference>
<evidence type="ECO:0000256" key="3">
    <source>
        <dbReference type="ARBA" id="ARBA00020819"/>
    </source>
</evidence>
<comment type="subcellular location">
    <subcellularLocation>
        <location evidence="1">Cell membrane</location>
        <topology evidence="1">Multi-pass membrane protein</topology>
    </subcellularLocation>
</comment>
<keyword evidence="8 11" id="KW-0472">Membrane</keyword>
<gene>
    <name evidence="12" type="primary">esaA</name>
    <name evidence="12" type="ORF">E4T82_01750</name>
</gene>
<keyword evidence="6 11" id="KW-1133">Transmembrane helix</keyword>
<dbReference type="InterPro" id="IPR023838">
    <property type="entry name" value="T7SS_EsaA"/>
</dbReference>
<evidence type="ECO:0000256" key="8">
    <source>
        <dbReference type="ARBA" id="ARBA00023136"/>
    </source>
</evidence>
<organism evidence="12 13">
    <name type="scientific">Streptococcus cuniculi</name>
    <dbReference type="NCBI Taxonomy" id="1432788"/>
    <lineage>
        <taxon>Bacteria</taxon>
        <taxon>Bacillati</taxon>
        <taxon>Bacillota</taxon>
        <taxon>Bacilli</taxon>
        <taxon>Lactobacillales</taxon>
        <taxon>Streptococcaceae</taxon>
        <taxon>Streptococcus</taxon>
    </lineage>
</organism>
<feature type="coiled-coil region" evidence="10">
    <location>
        <begin position="326"/>
        <end position="353"/>
    </location>
</feature>
<dbReference type="InterPro" id="IPR051328">
    <property type="entry name" value="T7SS_ABC-Transporter"/>
</dbReference>
<evidence type="ECO:0000256" key="4">
    <source>
        <dbReference type="ARBA" id="ARBA00022475"/>
    </source>
</evidence>